<evidence type="ECO:0000313" key="2">
    <source>
        <dbReference type="EMBL" id="KAK1383268.1"/>
    </source>
</evidence>
<reference evidence="2" key="1">
    <citation type="submission" date="2023-02" db="EMBL/GenBank/DDBJ databases">
        <title>Genome of toxic invasive species Heracleum sosnowskyi carries increased number of genes despite the absence of recent whole-genome duplications.</title>
        <authorList>
            <person name="Schelkunov M."/>
            <person name="Shtratnikova V."/>
            <person name="Makarenko M."/>
            <person name="Klepikova A."/>
            <person name="Omelchenko D."/>
            <person name="Novikova G."/>
            <person name="Obukhova E."/>
            <person name="Bogdanov V."/>
            <person name="Penin A."/>
            <person name="Logacheva M."/>
        </authorList>
    </citation>
    <scope>NUCLEOTIDE SEQUENCE</scope>
    <source>
        <strain evidence="2">Hsosn_3</strain>
        <tissue evidence="2">Leaf</tissue>
    </source>
</reference>
<feature type="compositionally biased region" description="Polar residues" evidence="1">
    <location>
        <begin position="113"/>
        <end position="125"/>
    </location>
</feature>
<dbReference type="PANTHER" id="PTHR47165:SF4">
    <property type="entry name" value="OS03G0429900 PROTEIN"/>
    <property type="match status" value="1"/>
</dbReference>
<protein>
    <recommendedName>
        <fullName evidence="4">Replication factor A C-terminal domain-containing protein</fullName>
    </recommendedName>
</protein>
<dbReference type="AlphaFoldDB" id="A0AAD8MTE2"/>
<evidence type="ECO:0000313" key="3">
    <source>
        <dbReference type="Proteomes" id="UP001237642"/>
    </source>
</evidence>
<keyword evidence="3" id="KW-1185">Reference proteome</keyword>
<dbReference type="Gene3D" id="2.40.50.140">
    <property type="entry name" value="Nucleic acid-binding proteins"/>
    <property type="match status" value="2"/>
</dbReference>
<dbReference type="EMBL" id="JAUIZM010000005">
    <property type="protein sequence ID" value="KAK1383268.1"/>
    <property type="molecule type" value="Genomic_DNA"/>
</dbReference>
<feature type="region of interest" description="Disordered" evidence="1">
    <location>
        <begin position="101"/>
        <end position="163"/>
    </location>
</feature>
<sequence>MIFIDDSNYRIHAFASKKYCEDLLEKMKEGEIYILSNFKDKTIGLEIEEYAFDLYYMEEIEKIADDNRFLIEKSTLQDDSPEEDVSIPKLTVKQIRQIKADFNKDMDKEETNNETPQTGNSTNMKSRSRKNVEPVEYDVNENKDIKTSKKKRSGLSGTGEEQQEQEKIFKAFNILLIDNMKNRIHAFIPGLCVDNLESKLDVDAEVEEMEDESPIIPFEMFDFNDHSELKSLAEQKTYLTDVVGIIKKFECRDLKNSKGNNQTQGKLIITDGSSQVNVIFWDQFAVNLKACLNQGVEKPVIIIISSAKVGLWNEEVDISNVSATRFYLNYKHHNVAQLRRKLNEPDFAKKALTQEKKKGMDLLTVDQITKLGKDYIDSQVLAHVMIKSIADTSDWFIRVCTTCDNETEWINGLFVCQKCPRTVPHPDKRYKLNVVASDSTGGLEIILGDREVRTLIGKRARDLYDESLPADLQQIRKTDYTVVLQIRDINVVHHFQV</sequence>
<evidence type="ECO:0000256" key="1">
    <source>
        <dbReference type="SAM" id="MobiDB-lite"/>
    </source>
</evidence>
<accession>A0AAD8MTE2</accession>
<dbReference type="Proteomes" id="UP001237642">
    <property type="component" value="Unassembled WGS sequence"/>
</dbReference>
<dbReference type="SUPFAM" id="SSF50249">
    <property type="entry name" value="Nucleic acid-binding proteins"/>
    <property type="match status" value="2"/>
</dbReference>
<evidence type="ECO:0008006" key="4">
    <source>
        <dbReference type="Google" id="ProtNLM"/>
    </source>
</evidence>
<gene>
    <name evidence="2" type="ORF">POM88_021003</name>
</gene>
<feature type="compositionally biased region" description="Basic and acidic residues" evidence="1">
    <location>
        <begin position="101"/>
        <end position="111"/>
    </location>
</feature>
<organism evidence="2 3">
    <name type="scientific">Heracleum sosnowskyi</name>
    <dbReference type="NCBI Taxonomy" id="360622"/>
    <lineage>
        <taxon>Eukaryota</taxon>
        <taxon>Viridiplantae</taxon>
        <taxon>Streptophyta</taxon>
        <taxon>Embryophyta</taxon>
        <taxon>Tracheophyta</taxon>
        <taxon>Spermatophyta</taxon>
        <taxon>Magnoliopsida</taxon>
        <taxon>eudicotyledons</taxon>
        <taxon>Gunneridae</taxon>
        <taxon>Pentapetalae</taxon>
        <taxon>asterids</taxon>
        <taxon>campanulids</taxon>
        <taxon>Apiales</taxon>
        <taxon>Apiaceae</taxon>
        <taxon>Apioideae</taxon>
        <taxon>apioid superclade</taxon>
        <taxon>Tordylieae</taxon>
        <taxon>Tordyliinae</taxon>
        <taxon>Heracleum</taxon>
    </lineage>
</organism>
<dbReference type="InterPro" id="IPR012340">
    <property type="entry name" value="NA-bd_OB-fold"/>
</dbReference>
<name>A0AAD8MTE2_9APIA</name>
<proteinExistence type="predicted"/>
<comment type="caution">
    <text evidence="2">The sequence shown here is derived from an EMBL/GenBank/DDBJ whole genome shotgun (WGS) entry which is preliminary data.</text>
</comment>
<dbReference type="PANTHER" id="PTHR47165">
    <property type="entry name" value="OS03G0429900 PROTEIN"/>
    <property type="match status" value="1"/>
</dbReference>
<reference evidence="2" key="2">
    <citation type="submission" date="2023-05" db="EMBL/GenBank/DDBJ databases">
        <authorList>
            <person name="Schelkunov M.I."/>
        </authorList>
    </citation>
    <scope>NUCLEOTIDE SEQUENCE</scope>
    <source>
        <strain evidence="2">Hsosn_3</strain>
        <tissue evidence="2">Leaf</tissue>
    </source>
</reference>